<dbReference type="Pfam" id="PF09991">
    <property type="entry name" value="DUF2232"/>
    <property type="match status" value="1"/>
</dbReference>
<gene>
    <name evidence="2" type="ORF">IAD15_03305</name>
</gene>
<reference evidence="2" key="2">
    <citation type="journal article" date="2021" name="PeerJ">
        <title>Extensive microbial diversity within the chicken gut microbiome revealed by metagenomics and culture.</title>
        <authorList>
            <person name="Gilroy R."/>
            <person name="Ravi A."/>
            <person name="Getino M."/>
            <person name="Pursley I."/>
            <person name="Horton D.L."/>
            <person name="Alikhan N.F."/>
            <person name="Baker D."/>
            <person name="Gharbi K."/>
            <person name="Hall N."/>
            <person name="Watson M."/>
            <person name="Adriaenssens E.M."/>
            <person name="Foster-Nyarko E."/>
            <person name="Jarju S."/>
            <person name="Secka A."/>
            <person name="Antonio M."/>
            <person name="Oren A."/>
            <person name="Chaudhuri R.R."/>
            <person name="La Ragione R."/>
            <person name="Hildebrand F."/>
            <person name="Pallen M.J."/>
        </authorList>
    </citation>
    <scope>NUCLEOTIDE SEQUENCE</scope>
    <source>
        <strain evidence="2">CHK195-11698</strain>
    </source>
</reference>
<accession>A0A9D1KZ14</accession>
<evidence type="ECO:0000256" key="1">
    <source>
        <dbReference type="SAM" id="Phobius"/>
    </source>
</evidence>
<dbReference type="AlphaFoldDB" id="A0A9D1KZ14"/>
<reference evidence="2" key="1">
    <citation type="submission" date="2020-10" db="EMBL/GenBank/DDBJ databases">
        <authorList>
            <person name="Gilroy R."/>
        </authorList>
    </citation>
    <scope>NUCLEOTIDE SEQUENCE</scope>
    <source>
        <strain evidence="2">CHK195-11698</strain>
    </source>
</reference>
<evidence type="ECO:0000313" key="2">
    <source>
        <dbReference type="EMBL" id="HIU13078.1"/>
    </source>
</evidence>
<feature type="transmembrane region" description="Helical" evidence="1">
    <location>
        <begin position="58"/>
        <end position="91"/>
    </location>
</feature>
<dbReference type="InterPro" id="IPR018710">
    <property type="entry name" value="DUF2232"/>
</dbReference>
<feature type="transmembrane region" description="Helical" evidence="1">
    <location>
        <begin position="12"/>
        <end position="38"/>
    </location>
</feature>
<protein>
    <submittedName>
        <fullName evidence="2">DUF2232 domain-containing protein</fullName>
    </submittedName>
</protein>
<dbReference type="EMBL" id="DVMJ01000022">
    <property type="protein sequence ID" value="HIU13078.1"/>
    <property type="molecule type" value="Genomic_DNA"/>
</dbReference>
<feature type="transmembrane region" description="Helical" evidence="1">
    <location>
        <begin position="215"/>
        <end position="240"/>
    </location>
</feature>
<comment type="caution">
    <text evidence="2">The sequence shown here is derived from an EMBL/GenBank/DDBJ whole genome shotgun (WGS) entry which is preliminary data.</text>
</comment>
<proteinExistence type="predicted"/>
<sequence length="284" mass="32258">MQQKKIKELVNGAMMLALFGILVLFDTYTGSMLNVILFMLMPLPLLVYGLKNGLKASVILWICEMILALFLGLPETIFYALVAGLVSFVMIHGSRRHWSSQRLFLATLVMMIIAELASMTLLAGLFGYDIEREYASLVAYFPALANWVRLVIPLTAFVLGLMETYVLLNLAEVVCLRLKLSFVEHFHFVYLHFSKRSGLVLLLGCLGFLCPFDLAVFVGIICYILLGIQGLSFLCLWAIFAQKRYAMLVFLLSLFIPVLNLYLVVFGLVDIFSEKRYKIMYNKR</sequence>
<feature type="transmembrane region" description="Helical" evidence="1">
    <location>
        <begin position="189"/>
        <end position="209"/>
    </location>
</feature>
<keyword evidence="1" id="KW-1133">Transmembrane helix</keyword>
<keyword evidence="1" id="KW-0812">Transmembrane</keyword>
<name>A0A9D1KZ14_9FIRM</name>
<evidence type="ECO:0000313" key="3">
    <source>
        <dbReference type="Proteomes" id="UP000824175"/>
    </source>
</evidence>
<keyword evidence="1" id="KW-0472">Membrane</keyword>
<feature type="transmembrane region" description="Helical" evidence="1">
    <location>
        <begin position="247"/>
        <end position="269"/>
    </location>
</feature>
<feature type="transmembrane region" description="Helical" evidence="1">
    <location>
        <begin position="103"/>
        <end position="127"/>
    </location>
</feature>
<dbReference type="Proteomes" id="UP000824175">
    <property type="component" value="Unassembled WGS sequence"/>
</dbReference>
<organism evidence="2 3">
    <name type="scientific">Candidatus Fimiplasma intestinipullorum</name>
    <dbReference type="NCBI Taxonomy" id="2840825"/>
    <lineage>
        <taxon>Bacteria</taxon>
        <taxon>Bacillati</taxon>
        <taxon>Bacillota</taxon>
        <taxon>Clostridia</taxon>
        <taxon>Eubacteriales</taxon>
        <taxon>Candidatus Fimiplasma</taxon>
    </lineage>
</organism>
<feature type="transmembrane region" description="Helical" evidence="1">
    <location>
        <begin position="147"/>
        <end position="168"/>
    </location>
</feature>